<dbReference type="GO" id="GO:0004553">
    <property type="term" value="F:hydrolase activity, hydrolyzing O-glycosyl compounds"/>
    <property type="evidence" value="ECO:0007669"/>
    <property type="project" value="InterPro"/>
</dbReference>
<keyword evidence="1" id="KW-0812">Transmembrane</keyword>
<accession>A0A419T7G1</accession>
<evidence type="ECO:0000313" key="3">
    <source>
        <dbReference type="Proteomes" id="UP000284177"/>
    </source>
</evidence>
<dbReference type="InterPro" id="IPR018247">
    <property type="entry name" value="EF_Hand_1_Ca_BS"/>
</dbReference>
<dbReference type="SUPFAM" id="SSF49478">
    <property type="entry name" value="Cna protein B-type domain"/>
    <property type="match status" value="1"/>
</dbReference>
<feature type="transmembrane region" description="Helical" evidence="1">
    <location>
        <begin position="7"/>
        <end position="25"/>
    </location>
</feature>
<dbReference type="Gene3D" id="2.60.40.10">
    <property type="entry name" value="Immunoglobulins"/>
    <property type="match status" value="1"/>
</dbReference>
<dbReference type="SUPFAM" id="SSF63446">
    <property type="entry name" value="Type I dockerin domain"/>
    <property type="match status" value="1"/>
</dbReference>
<dbReference type="InterPro" id="IPR011050">
    <property type="entry name" value="Pectin_lyase_fold/virulence"/>
</dbReference>
<dbReference type="EMBL" id="MCIB01000005">
    <property type="protein sequence ID" value="RKD33494.1"/>
    <property type="molecule type" value="Genomic_DNA"/>
</dbReference>
<dbReference type="Proteomes" id="UP000284177">
    <property type="component" value="Unassembled WGS sequence"/>
</dbReference>
<dbReference type="Pfam" id="PF13715">
    <property type="entry name" value="CarbopepD_reg_2"/>
    <property type="match status" value="1"/>
</dbReference>
<dbReference type="SUPFAM" id="SSF51126">
    <property type="entry name" value="Pectin lyase-like"/>
    <property type="match status" value="1"/>
</dbReference>
<evidence type="ECO:0000256" key="1">
    <source>
        <dbReference type="SAM" id="Phobius"/>
    </source>
</evidence>
<dbReference type="PROSITE" id="PS00018">
    <property type="entry name" value="EF_HAND_1"/>
    <property type="match status" value="1"/>
</dbReference>
<comment type="caution">
    <text evidence="2">The sequence shown here is derived from an EMBL/GenBank/DDBJ whole genome shotgun (WGS) entry which is preliminary data.</text>
</comment>
<keyword evidence="3" id="KW-1185">Reference proteome</keyword>
<dbReference type="Gene3D" id="1.10.1330.10">
    <property type="entry name" value="Dockerin domain"/>
    <property type="match status" value="1"/>
</dbReference>
<evidence type="ECO:0000313" key="2">
    <source>
        <dbReference type="EMBL" id="RKD33494.1"/>
    </source>
</evidence>
<keyword evidence="1" id="KW-0472">Membrane</keyword>
<sequence>MIGSKRILLIFISILLIVITFNIGYSANNYVTIPDDYQTLNDALNAVADGGTIYIRDSGGFYAFEKAQIDKSVSIIGIDGTPVIGCKNDTYLLIEVLSNSSLTIENIHFKSSIDKRIIESYSPYLNLKDVSFSYSDPLVIKNSQANEDVDITVTNCSFNPKGPVIDFSYNANGSISFVNSSFSVEGIEVRNSNGSNLYINGNVFNDSGIEIQGASDSQIEVKDNIFDGNKVIFDFNDFSTSNLNISHNKFLAPTYYIYNRDTQNTLNLNYNWWNSEDGPSIDGSSVFNGNIIYDKWALDENFIHFSGGNIIEGQVSLKNSFNHGGIDVNLFLDGSRIDSTYTDRDGLFSFNNLGPNNYTLTFQNNGYNTVAKEVYIHNEDININTELKYNSNLLDVNNDANVDNLDISEVSNAFGLDSTDVNWRDKYDFNRNGKIDLLDILIILRFREDE</sequence>
<organism evidence="2 3">
    <name type="scientific">Thermohalobacter berrensis</name>
    <dbReference type="NCBI Taxonomy" id="99594"/>
    <lineage>
        <taxon>Bacteria</taxon>
        <taxon>Bacillati</taxon>
        <taxon>Bacillota</taxon>
        <taxon>Tissierellia</taxon>
        <taxon>Tissierellales</taxon>
        <taxon>Thermohalobacteraceae</taxon>
        <taxon>Thermohalobacter</taxon>
    </lineage>
</organism>
<protein>
    <submittedName>
        <fullName evidence="2">Uncharacterized protein</fullName>
    </submittedName>
</protein>
<dbReference type="RefSeq" id="WP_183108715.1">
    <property type="nucleotide sequence ID" value="NZ_MCIB01000005.1"/>
</dbReference>
<reference evidence="2 3" key="1">
    <citation type="submission" date="2016-08" db="EMBL/GenBank/DDBJ databases">
        <title>Novel Firmicutes and Novel Genomes.</title>
        <authorList>
            <person name="Poppleton D.I."/>
            <person name="Gribaldo S."/>
        </authorList>
    </citation>
    <scope>NUCLEOTIDE SEQUENCE [LARGE SCALE GENOMIC DNA]</scope>
    <source>
        <strain evidence="2 3">CTT3</strain>
    </source>
</reference>
<dbReference type="GO" id="GO:0000272">
    <property type="term" value="P:polysaccharide catabolic process"/>
    <property type="evidence" value="ECO:0007669"/>
    <property type="project" value="InterPro"/>
</dbReference>
<keyword evidence="1" id="KW-1133">Transmembrane helix</keyword>
<name>A0A419T7G1_9FIRM</name>
<dbReference type="InterPro" id="IPR036439">
    <property type="entry name" value="Dockerin_dom_sf"/>
</dbReference>
<dbReference type="AlphaFoldDB" id="A0A419T7G1"/>
<dbReference type="InterPro" id="IPR013783">
    <property type="entry name" value="Ig-like_fold"/>
</dbReference>
<proteinExistence type="predicted"/>
<gene>
    <name evidence="2" type="ORF">BET03_08900</name>
</gene>